<feature type="domain" description="Flavodoxin-like fold" evidence="7">
    <location>
        <begin position="3"/>
        <end position="180"/>
    </location>
</feature>
<comment type="function">
    <text evidence="6">Quinone reductase that provides resistance to thiol-specific stress caused by electrophilic quinones.</text>
</comment>
<keyword evidence="2 6" id="KW-0288">FMN</keyword>
<comment type="subunit">
    <text evidence="6">Homodimer.</text>
</comment>
<evidence type="ECO:0000256" key="2">
    <source>
        <dbReference type="ARBA" id="ARBA00022643"/>
    </source>
</evidence>
<dbReference type="PANTHER" id="PTHR43741">
    <property type="entry name" value="FMN-DEPENDENT NADH-AZOREDUCTASE 1"/>
    <property type="match status" value="1"/>
</dbReference>
<evidence type="ECO:0000313" key="8">
    <source>
        <dbReference type="EMBL" id="SDI30034.1"/>
    </source>
</evidence>
<evidence type="ECO:0000256" key="5">
    <source>
        <dbReference type="ARBA" id="ARBA00048542"/>
    </source>
</evidence>
<dbReference type="PANTHER" id="PTHR43741:SF4">
    <property type="entry name" value="FMN-DEPENDENT NADH:QUINONE OXIDOREDUCTASE"/>
    <property type="match status" value="1"/>
</dbReference>
<dbReference type="Pfam" id="PF02525">
    <property type="entry name" value="Flavodoxin_2"/>
    <property type="match status" value="1"/>
</dbReference>
<name>A0A1G8JFH3_9ACTN</name>
<keyword evidence="4 6" id="KW-0520">NAD</keyword>
<dbReference type="Proteomes" id="UP000199202">
    <property type="component" value="Unassembled WGS sequence"/>
</dbReference>
<comment type="function">
    <text evidence="6">Also exhibits azoreductase activity. Catalyzes the reductive cleavage of the azo bond in aromatic azo compounds to the corresponding amines.</text>
</comment>
<dbReference type="RefSeq" id="WP_090931120.1">
    <property type="nucleotide sequence ID" value="NZ_FNDJ01000005.1"/>
</dbReference>
<comment type="catalytic activity">
    <reaction evidence="5">
        <text>N,N-dimethyl-1,4-phenylenediamine + anthranilate + 2 NAD(+) = 2-(4-dimethylaminophenyl)diazenylbenzoate + 2 NADH + 2 H(+)</text>
        <dbReference type="Rhea" id="RHEA:55872"/>
        <dbReference type="ChEBI" id="CHEBI:15378"/>
        <dbReference type="ChEBI" id="CHEBI:15783"/>
        <dbReference type="ChEBI" id="CHEBI:16567"/>
        <dbReference type="ChEBI" id="CHEBI:57540"/>
        <dbReference type="ChEBI" id="CHEBI:57945"/>
        <dbReference type="ChEBI" id="CHEBI:71579"/>
        <dbReference type="EC" id="1.7.1.17"/>
    </reaction>
    <physiologicalReaction direction="right-to-left" evidence="5">
        <dbReference type="Rhea" id="RHEA:55874"/>
    </physiologicalReaction>
</comment>
<sequence length="215" mass="23194">MPTLLHIDCSIRQDGSVTREITAIFAEEWRRAHPGGTYVYRDLGSSPIPHVDEAAVVAGLLAPQALTGEQRAARAVSEPLIDELRQAGTILLGVPMYNYSIPSALKAWFDRVTVKEHMIEDPAGEGLLTGKRTIVVSAQGGSYAPGTPHEHHDFHRPYLQALLEQIGLGRDVTFVHAEMTLAHSVPALAPFRPIADASREEAVKAVRALATGAPA</sequence>
<evidence type="ECO:0000256" key="4">
    <source>
        <dbReference type="ARBA" id="ARBA00023027"/>
    </source>
</evidence>
<comment type="caution">
    <text evidence="6">Lacks conserved residue(s) required for the propagation of feature annotation.</text>
</comment>
<dbReference type="InterPro" id="IPR029039">
    <property type="entry name" value="Flavoprotein-like_sf"/>
</dbReference>
<evidence type="ECO:0000256" key="6">
    <source>
        <dbReference type="HAMAP-Rule" id="MF_01216"/>
    </source>
</evidence>
<dbReference type="InterPro" id="IPR050104">
    <property type="entry name" value="FMN-dep_NADH:Q_OxRdtase_AzoR1"/>
</dbReference>
<dbReference type="GO" id="GO:0016655">
    <property type="term" value="F:oxidoreductase activity, acting on NAD(P)H, quinone or similar compound as acceptor"/>
    <property type="evidence" value="ECO:0007669"/>
    <property type="project" value="InterPro"/>
</dbReference>
<evidence type="ECO:0000259" key="7">
    <source>
        <dbReference type="Pfam" id="PF02525"/>
    </source>
</evidence>
<proteinExistence type="inferred from homology"/>
<dbReference type="Gene3D" id="3.40.50.360">
    <property type="match status" value="1"/>
</dbReference>
<dbReference type="EC" id="1.7.1.17" evidence="6"/>
<organism evidence="8 9">
    <name type="scientific">Nonomuraea jiangxiensis</name>
    <dbReference type="NCBI Taxonomy" id="633440"/>
    <lineage>
        <taxon>Bacteria</taxon>
        <taxon>Bacillati</taxon>
        <taxon>Actinomycetota</taxon>
        <taxon>Actinomycetes</taxon>
        <taxon>Streptosporangiales</taxon>
        <taxon>Streptosporangiaceae</taxon>
        <taxon>Nonomuraea</taxon>
    </lineage>
</organism>
<dbReference type="GO" id="GO:0016652">
    <property type="term" value="F:oxidoreductase activity, acting on NAD(P)H as acceptor"/>
    <property type="evidence" value="ECO:0007669"/>
    <property type="project" value="UniProtKB-UniRule"/>
</dbReference>
<comment type="similarity">
    <text evidence="6">Belongs to the azoreductase type 1 family.</text>
</comment>
<gene>
    <name evidence="6" type="primary">azoR</name>
    <name evidence="8" type="ORF">SAMN05421869_10576</name>
</gene>
<dbReference type="GO" id="GO:0009055">
    <property type="term" value="F:electron transfer activity"/>
    <property type="evidence" value="ECO:0007669"/>
    <property type="project" value="UniProtKB-UniRule"/>
</dbReference>
<evidence type="ECO:0000256" key="1">
    <source>
        <dbReference type="ARBA" id="ARBA00022630"/>
    </source>
</evidence>
<dbReference type="InterPro" id="IPR023048">
    <property type="entry name" value="NADH:quinone_OxRdtase_FMN_depd"/>
</dbReference>
<comment type="catalytic activity">
    <reaction evidence="6">
        <text>2 a quinone + NADH + H(+) = 2 a 1,4-benzosemiquinone + NAD(+)</text>
        <dbReference type="Rhea" id="RHEA:65952"/>
        <dbReference type="ChEBI" id="CHEBI:15378"/>
        <dbReference type="ChEBI" id="CHEBI:57540"/>
        <dbReference type="ChEBI" id="CHEBI:57945"/>
        <dbReference type="ChEBI" id="CHEBI:132124"/>
        <dbReference type="ChEBI" id="CHEBI:134225"/>
    </reaction>
</comment>
<feature type="binding site" evidence="6">
    <location>
        <position position="10"/>
    </location>
    <ligand>
        <name>FMN</name>
        <dbReference type="ChEBI" id="CHEBI:58210"/>
    </ligand>
</feature>
<accession>A0A1G8JFH3</accession>
<dbReference type="GO" id="GO:0010181">
    <property type="term" value="F:FMN binding"/>
    <property type="evidence" value="ECO:0007669"/>
    <property type="project" value="UniProtKB-UniRule"/>
</dbReference>
<dbReference type="STRING" id="633440.SAMN05421869_10576"/>
<protein>
    <recommendedName>
        <fullName evidence="6">FMN dependent NADH:quinone oxidoreductase</fullName>
        <ecNumber evidence="6">1.6.5.-</ecNumber>
    </recommendedName>
    <alternativeName>
        <fullName evidence="6">Azo-dye reductase</fullName>
    </alternativeName>
    <alternativeName>
        <fullName evidence="6">FMN-dependent NADH-azo compound oxidoreductase</fullName>
    </alternativeName>
    <alternativeName>
        <fullName evidence="6">FMN-dependent NADH-azoreductase</fullName>
        <ecNumber evidence="6">1.7.1.17</ecNumber>
    </alternativeName>
</protein>
<dbReference type="EMBL" id="FNDJ01000005">
    <property type="protein sequence ID" value="SDI30034.1"/>
    <property type="molecule type" value="Genomic_DNA"/>
</dbReference>
<keyword evidence="3 6" id="KW-0560">Oxidoreductase</keyword>
<dbReference type="AlphaFoldDB" id="A0A1G8JFH3"/>
<reference evidence="8 9" key="1">
    <citation type="submission" date="2016-10" db="EMBL/GenBank/DDBJ databases">
        <authorList>
            <person name="de Groot N.N."/>
        </authorList>
    </citation>
    <scope>NUCLEOTIDE SEQUENCE [LARGE SCALE GENOMIC DNA]</scope>
    <source>
        <strain evidence="8 9">CGMCC 4.6533</strain>
    </source>
</reference>
<keyword evidence="1 6" id="KW-0285">Flavoprotein</keyword>
<dbReference type="EC" id="1.6.5.-" evidence="6"/>
<evidence type="ECO:0000256" key="3">
    <source>
        <dbReference type="ARBA" id="ARBA00023002"/>
    </source>
</evidence>
<keyword evidence="9" id="KW-1185">Reference proteome</keyword>
<evidence type="ECO:0000313" key="9">
    <source>
        <dbReference type="Proteomes" id="UP000199202"/>
    </source>
</evidence>
<dbReference type="SUPFAM" id="SSF52218">
    <property type="entry name" value="Flavoproteins"/>
    <property type="match status" value="1"/>
</dbReference>
<dbReference type="HAMAP" id="MF_01216">
    <property type="entry name" value="Azoreductase_type1"/>
    <property type="match status" value="1"/>
</dbReference>
<dbReference type="InterPro" id="IPR003680">
    <property type="entry name" value="Flavodoxin_fold"/>
</dbReference>
<dbReference type="OrthoDB" id="9805013at2"/>
<comment type="cofactor">
    <cofactor evidence="6">
        <name>FMN</name>
        <dbReference type="ChEBI" id="CHEBI:58210"/>
    </cofactor>
    <text evidence="6">Binds 1 FMN per subunit.</text>
</comment>